<dbReference type="AlphaFoldDB" id="A0AAV4QP08"/>
<proteinExistence type="predicted"/>
<dbReference type="Proteomes" id="UP001054837">
    <property type="component" value="Unassembled WGS sequence"/>
</dbReference>
<gene>
    <name evidence="1" type="ORF">CDAR_204161</name>
</gene>
<evidence type="ECO:0000313" key="1">
    <source>
        <dbReference type="EMBL" id="GIY09806.1"/>
    </source>
</evidence>
<comment type="caution">
    <text evidence="1">The sequence shown here is derived from an EMBL/GenBank/DDBJ whole genome shotgun (WGS) entry which is preliminary data.</text>
</comment>
<dbReference type="EMBL" id="BPLQ01004681">
    <property type="protein sequence ID" value="GIY09806.1"/>
    <property type="molecule type" value="Genomic_DNA"/>
</dbReference>
<protein>
    <submittedName>
        <fullName evidence="1">Uncharacterized protein</fullName>
    </submittedName>
</protein>
<organism evidence="1 2">
    <name type="scientific">Caerostris darwini</name>
    <dbReference type="NCBI Taxonomy" id="1538125"/>
    <lineage>
        <taxon>Eukaryota</taxon>
        <taxon>Metazoa</taxon>
        <taxon>Ecdysozoa</taxon>
        <taxon>Arthropoda</taxon>
        <taxon>Chelicerata</taxon>
        <taxon>Arachnida</taxon>
        <taxon>Araneae</taxon>
        <taxon>Araneomorphae</taxon>
        <taxon>Entelegynae</taxon>
        <taxon>Araneoidea</taxon>
        <taxon>Araneidae</taxon>
        <taxon>Caerostris</taxon>
    </lineage>
</organism>
<keyword evidence="2" id="KW-1185">Reference proteome</keyword>
<accession>A0AAV4QP08</accession>
<evidence type="ECO:0000313" key="2">
    <source>
        <dbReference type="Proteomes" id="UP001054837"/>
    </source>
</evidence>
<reference evidence="1 2" key="1">
    <citation type="submission" date="2021-06" db="EMBL/GenBank/DDBJ databases">
        <title>Caerostris darwini draft genome.</title>
        <authorList>
            <person name="Kono N."/>
            <person name="Arakawa K."/>
        </authorList>
    </citation>
    <scope>NUCLEOTIDE SEQUENCE [LARGE SCALE GENOMIC DNA]</scope>
</reference>
<sequence>MGRCYSLVLSTCPQKKEIIWNINACIQIRISSMTQIINTIPCIRPLSPYVEGFTKEGCMLNIRHREYTSHRTIEKKGLIEHQACQLNPDFIRKVTQEVFMGFDGCNVCGTG</sequence>
<name>A0AAV4QP08_9ARAC</name>